<feature type="domain" description="HTH araC/xylS-type" evidence="4">
    <location>
        <begin position="23"/>
        <end position="120"/>
    </location>
</feature>
<dbReference type="Proteomes" id="UP000184212">
    <property type="component" value="Unassembled WGS sequence"/>
</dbReference>
<dbReference type="InterPro" id="IPR020449">
    <property type="entry name" value="Tscrpt_reg_AraC-type_HTH"/>
</dbReference>
<keyword evidence="3" id="KW-0804">Transcription</keyword>
<dbReference type="PROSITE" id="PS01124">
    <property type="entry name" value="HTH_ARAC_FAMILY_2"/>
    <property type="match status" value="1"/>
</dbReference>
<keyword evidence="2 5" id="KW-0238">DNA-binding</keyword>
<dbReference type="RefSeq" id="WP_245804154.1">
    <property type="nucleotide sequence ID" value="NZ_FQWQ01000003.1"/>
</dbReference>
<evidence type="ECO:0000256" key="2">
    <source>
        <dbReference type="ARBA" id="ARBA00023125"/>
    </source>
</evidence>
<protein>
    <submittedName>
        <fullName evidence="5">AraC-type DNA-binding protein</fullName>
    </submittedName>
</protein>
<organism evidence="5 6">
    <name type="scientific">Chryseolinea serpens</name>
    <dbReference type="NCBI Taxonomy" id="947013"/>
    <lineage>
        <taxon>Bacteria</taxon>
        <taxon>Pseudomonadati</taxon>
        <taxon>Bacteroidota</taxon>
        <taxon>Cytophagia</taxon>
        <taxon>Cytophagales</taxon>
        <taxon>Fulvivirgaceae</taxon>
        <taxon>Chryseolinea</taxon>
    </lineage>
</organism>
<keyword evidence="1" id="KW-0805">Transcription regulation</keyword>
<dbReference type="Gene3D" id="1.10.10.60">
    <property type="entry name" value="Homeodomain-like"/>
    <property type="match status" value="2"/>
</dbReference>
<dbReference type="GO" id="GO:0043565">
    <property type="term" value="F:sequence-specific DNA binding"/>
    <property type="evidence" value="ECO:0007669"/>
    <property type="project" value="InterPro"/>
</dbReference>
<dbReference type="SMART" id="SM00342">
    <property type="entry name" value="HTH_ARAC"/>
    <property type="match status" value="1"/>
</dbReference>
<evidence type="ECO:0000313" key="6">
    <source>
        <dbReference type="Proteomes" id="UP000184212"/>
    </source>
</evidence>
<evidence type="ECO:0000256" key="1">
    <source>
        <dbReference type="ARBA" id="ARBA00023015"/>
    </source>
</evidence>
<gene>
    <name evidence="5" type="ORF">SAMN04488109_4734</name>
</gene>
<name>A0A1M5UJV7_9BACT</name>
<sequence>MASPRPAMTTYAYPKIFLYRRLVQAKLFIDAHYARPIDLDNIADEAYSSKFHFIRQFKSIYRRTPHQYLISVRTEKAKILLKDGMAVSEVCYAVGFESLSSFSGLFKRLYGITPLAYSKQQQHVKAQIKETPLRFIPGCFAHKSGWL</sequence>
<accession>A0A1M5UJV7</accession>
<dbReference type="SUPFAM" id="SSF46689">
    <property type="entry name" value="Homeodomain-like"/>
    <property type="match status" value="2"/>
</dbReference>
<dbReference type="GO" id="GO:0003700">
    <property type="term" value="F:DNA-binding transcription factor activity"/>
    <property type="evidence" value="ECO:0007669"/>
    <property type="project" value="InterPro"/>
</dbReference>
<dbReference type="Pfam" id="PF12833">
    <property type="entry name" value="HTH_18"/>
    <property type="match status" value="1"/>
</dbReference>
<evidence type="ECO:0000259" key="4">
    <source>
        <dbReference type="PROSITE" id="PS01124"/>
    </source>
</evidence>
<dbReference type="EMBL" id="FQWQ01000003">
    <property type="protein sequence ID" value="SHH63247.1"/>
    <property type="molecule type" value="Genomic_DNA"/>
</dbReference>
<proteinExistence type="predicted"/>
<dbReference type="PANTHER" id="PTHR43280">
    <property type="entry name" value="ARAC-FAMILY TRANSCRIPTIONAL REGULATOR"/>
    <property type="match status" value="1"/>
</dbReference>
<dbReference type="STRING" id="947013.SAMN04488109_4734"/>
<keyword evidence="6" id="KW-1185">Reference proteome</keyword>
<dbReference type="InterPro" id="IPR018060">
    <property type="entry name" value="HTH_AraC"/>
</dbReference>
<dbReference type="AlphaFoldDB" id="A0A1M5UJV7"/>
<dbReference type="PRINTS" id="PR00032">
    <property type="entry name" value="HTHARAC"/>
</dbReference>
<evidence type="ECO:0000313" key="5">
    <source>
        <dbReference type="EMBL" id="SHH63247.1"/>
    </source>
</evidence>
<dbReference type="PANTHER" id="PTHR43280:SF28">
    <property type="entry name" value="HTH-TYPE TRANSCRIPTIONAL ACTIVATOR RHAS"/>
    <property type="match status" value="1"/>
</dbReference>
<evidence type="ECO:0000256" key="3">
    <source>
        <dbReference type="ARBA" id="ARBA00023163"/>
    </source>
</evidence>
<reference evidence="5 6" key="1">
    <citation type="submission" date="2016-11" db="EMBL/GenBank/DDBJ databases">
        <authorList>
            <person name="Jaros S."/>
            <person name="Januszkiewicz K."/>
            <person name="Wedrychowicz H."/>
        </authorList>
    </citation>
    <scope>NUCLEOTIDE SEQUENCE [LARGE SCALE GENOMIC DNA]</scope>
    <source>
        <strain evidence="5 6">DSM 24574</strain>
    </source>
</reference>
<dbReference type="InterPro" id="IPR009057">
    <property type="entry name" value="Homeodomain-like_sf"/>
</dbReference>